<protein>
    <submittedName>
        <fullName evidence="2">Uncharacterized protein</fullName>
    </submittedName>
</protein>
<evidence type="ECO:0000256" key="1">
    <source>
        <dbReference type="SAM" id="MobiDB-lite"/>
    </source>
</evidence>
<dbReference type="KEGG" id="kse:Ksed_01100"/>
<evidence type="ECO:0000313" key="3">
    <source>
        <dbReference type="Proteomes" id="UP000006666"/>
    </source>
</evidence>
<name>C7NIX7_KYTSD</name>
<keyword evidence="3" id="KW-1185">Reference proteome</keyword>
<dbReference type="RefSeq" id="WP_012801621.1">
    <property type="nucleotide sequence ID" value="NC_013169.1"/>
</dbReference>
<feature type="compositionally biased region" description="Basic and acidic residues" evidence="1">
    <location>
        <begin position="228"/>
        <end position="254"/>
    </location>
</feature>
<gene>
    <name evidence="2" type="ordered locus">Ksed_01100</name>
</gene>
<evidence type="ECO:0000313" key="2">
    <source>
        <dbReference type="EMBL" id="ACV05202.1"/>
    </source>
</evidence>
<accession>C7NIX7</accession>
<dbReference type="Proteomes" id="UP000006666">
    <property type="component" value="Chromosome"/>
</dbReference>
<dbReference type="EMBL" id="CP001686">
    <property type="protein sequence ID" value="ACV05202.1"/>
    <property type="molecule type" value="Genomic_DNA"/>
</dbReference>
<sequence>MNETRREIALAATIVGGLVVGTVAAGQAAGGPTPITFLTDHQGSLSYAGLADGEVAAPGLAWVALPACVNDEPGHSVEIRDVRLVNAQGVQVESVFVDATLREDDDAAGRLGSGAGAGWPAPDAEYSSWGPGVTASCAEHRGGSLDRANRVHVVLSTTDLGASRIPAFDGVEVDWSAGRQEGTSRLSAALVFCPTQEQEAACQESLDAGEARREALHEAWASGEPAEPTDHLQWDGEPVDVRNLPDVRQAAEGH</sequence>
<dbReference type="AlphaFoldDB" id="C7NIX7"/>
<proteinExistence type="predicted"/>
<feature type="region of interest" description="Disordered" evidence="1">
    <location>
        <begin position="213"/>
        <end position="254"/>
    </location>
</feature>
<dbReference type="HOGENOM" id="CLU_1093206_0_0_11"/>
<reference evidence="2 3" key="1">
    <citation type="journal article" date="2009" name="Stand. Genomic Sci.">
        <title>Complete genome sequence of Kytococcus sedentarius type strain (541).</title>
        <authorList>
            <person name="Sims D."/>
            <person name="Brettin T."/>
            <person name="Detter J.C."/>
            <person name="Han C."/>
            <person name="Lapidus A."/>
            <person name="Copeland A."/>
            <person name="Glavina Del Rio T."/>
            <person name="Nolan M."/>
            <person name="Chen F."/>
            <person name="Lucas S."/>
            <person name="Tice H."/>
            <person name="Cheng J.F."/>
            <person name="Bruce D."/>
            <person name="Goodwin L."/>
            <person name="Pitluck S."/>
            <person name="Ovchinnikova G."/>
            <person name="Pati A."/>
            <person name="Ivanova N."/>
            <person name="Mavrommatis K."/>
            <person name="Chen A."/>
            <person name="Palaniappan K."/>
            <person name="D'haeseleer P."/>
            <person name="Chain P."/>
            <person name="Bristow J."/>
            <person name="Eisen J.A."/>
            <person name="Markowitz V."/>
            <person name="Hugenholtz P."/>
            <person name="Schneider S."/>
            <person name="Goker M."/>
            <person name="Pukall R."/>
            <person name="Kyrpides N.C."/>
            <person name="Klenk H.P."/>
        </authorList>
    </citation>
    <scope>NUCLEOTIDE SEQUENCE [LARGE SCALE GENOMIC DNA]</scope>
    <source>
        <strain evidence="3">ATCC 14392 / DSM 20547 / JCM 11482 / CCUG 33030 / NBRC 15357 / NCTC 11040 / CCM 314 / 541</strain>
    </source>
</reference>
<organism evidence="2 3">
    <name type="scientific">Kytococcus sedentarius (strain ATCC 14392 / DSM 20547 / JCM 11482 / CCUG 33030 / NBRC 15357 / NCTC 11040 / CCM 314 / 541)</name>
    <name type="common">Micrococcus sedentarius</name>
    <dbReference type="NCBI Taxonomy" id="478801"/>
    <lineage>
        <taxon>Bacteria</taxon>
        <taxon>Bacillati</taxon>
        <taxon>Actinomycetota</taxon>
        <taxon>Actinomycetes</taxon>
        <taxon>Micrococcales</taxon>
        <taxon>Kytococcaceae</taxon>
        <taxon>Kytococcus</taxon>
    </lineage>
</organism>